<evidence type="ECO:0000256" key="3">
    <source>
        <dbReference type="ARBA" id="ARBA00023163"/>
    </source>
</evidence>
<feature type="region of interest" description="VHIID" evidence="5">
    <location>
        <begin position="431"/>
        <end position="496"/>
    </location>
</feature>
<keyword evidence="2" id="KW-0805">Transcription regulation</keyword>
<proteinExistence type="inferred from homology"/>
<evidence type="ECO:0000256" key="2">
    <source>
        <dbReference type="ARBA" id="ARBA00023015"/>
    </source>
</evidence>
<reference evidence="7 8" key="1">
    <citation type="journal article" date="2023" name="G3 (Bethesda)">
        <title>A chromosome-length genome assembly and annotation of blackberry (Rubus argutus, cv. 'Hillquist').</title>
        <authorList>
            <person name="Bruna T."/>
            <person name="Aryal R."/>
            <person name="Dudchenko O."/>
            <person name="Sargent D.J."/>
            <person name="Mead D."/>
            <person name="Buti M."/>
            <person name="Cavallini A."/>
            <person name="Hytonen T."/>
            <person name="Andres J."/>
            <person name="Pham M."/>
            <person name="Weisz D."/>
            <person name="Mascagni F."/>
            <person name="Usai G."/>
            <person name="Natali L."/>
            <person name="Bassil N."/>
            <person name="Fernandez G.E."/>
            <person name="Lomsadze A."/>
            <person name="Armour M."/>
            <person name="Olukolu B."/>
            <person name="Poorten T."/>
            <person name="Britton C."/>
            <person name="Davik J."/>
            <person name="Ashrafi H."/>
            <person name="Aiden E.L."/>
            <person name="Borodovsky M."/>
            <person name="Worthington M."/>
        </authorList>
    </citation>
    <scope>NUCLEOTIDE SEQUENCE [LARGE SCALE GENOMIC DNA]</scope>
    <source>
        <strain evidence="7">PI 553951</strain>
    </source>
</reference>
<comment type="caution">
    <text evidence="7">The sequence shown here is derived from an EMBL/GenBank/DDBJ whole genome shotgun (WGS) entry which is preliminary data.</text>
</comment>
<comment type="subcellular location">
    <subcellularLocation>
        <location evidence="1">Nucleus</location>
    </subcellularLocation>
</comment>
<gene>
    <name evidence="7" type="ORF">M0R45_017210</name>
</gene>
<feature type="region of interest" description="Disordered" evidence="6">
    <location>
        <begin position="1"/>
        <end position="57"/>
    </location>
</feature>
<feature type="region of interest" description="Leucine repeat I (LRI)" evidence="5">
    <location>
        <begin position="352"/>
        <end position="412"/>
    </location>
</feature>
<accession>A0AAW1XWV1</accession>
<name>A0AAW1XWV1_RUBAR</name>
<feature type="region of interest" description="Disordered" evidence="6">
    <location>
        <begin position="247"/>
        <end position="278"/>
    </location>
</feature>
<feature type="region of interest" description="Disordered" evidence="6">
    <location>
        <begin position="105"/>
        <end position="149"/>
    </location>
</feature>
<dbReference type="AlphaFoldDB" id="A0AAW1XWV1"/>
<evidence type="ECO:0000256" key="6">
    <source>
        <dbReference type="SAM" id="MobiDB-lite"/>
    </source>
</evidence>
<dbReference type="InterPro" id="IPR005202">
    <property type="entry name" value="TF_GRAS"/>
</dbReference>
<protein>
    <recommendedName>
        <fullName evidence="9">Scarecrow-like protein 14</fullName>
    </recommendedName>
</protein>
<evidence type="ECO:0000256" key="4">
    <source>
        <dbReference type="ARBA" id="ARBA00023242"/>
    </source>
</evidence>
<dbReference type="GO" id="GO:0005634">
    <property type="term" value="C:nucleus"/>
    <property type="evidence" value="ECO:0007669"/>
    <property type="project" value="UniProtKB-SubCell"/>
</dbReference>
<evidence type="ECO:0000313" key="7">
    <source>
        <dbReference type="EMBL" id="KAK9940555.1"/>
    </source>
</evidence>
<keyword evidence="4" id="KW-0539">Nucleus</keyword>
<sequence length="729" mass="82259">MDPRFSESPNFNSSFNDQTLLPDMLNDYPSSDPFKDLSVLDPNPSNSALSSSFSPEGDDGEFCDSMLKFINQVLMEEDMESKPCMFHDPLALQATEESLYEVIGGGRYPTSQDQVQNVEIPDGGYFSGSFSDSSSSPSQSVQSQPVSADIQENRPSILQNPIPENFVFQSTSMSRSQLSSNGNGMVGSYRGELMVPDVLTESELLVQFNRGVEEANKFLPRGQLISAKSNKSYPMAERKAEDVVVTKDNDGSEHFRTGSTRKKNHQREDTDLEDGRSTKQSAVYMDDEEGELSDIFKKVLLCGRGKPLPFECKNDQVCQNEANNGLQQDGQVVGIGNGKACGKNQVNKKEMIDLRALLILCAQAVSVDDRGTAIELLEQIRQHSSPFGDSSQRLAHCFANALEARLACTGSQICTALTSKRMSAADRLKFFRAYIAACPFMKMSIIFANDMILKAAERAETLHIIDFGILYGFQWPALIHCLSRRAGGPPKLRITGVELPLSGFRPEERVQETGHRLARYCKRFNVPFEYYAIAKKWETVQYEDLKVQRNEVLAVNCQNRFKYLLDETVVVSSPRDNVLSLIRKMNPDVFVQSDVNGSHHAPFFVSRFREALLYFSILFDIWDYNLPREDQMRLGFEKEFIGREVVNIVACEGFERIARPETYKQSQVRNMRAGFRQLPLDREVMNKIKDKVKQGYHPDFVVDEDGRWMLQGWKGRIMCASSCWAPSKI</sequence>
<feature type="compositionally biased region" description="Basic and acidic residues" evidence="6">
    <location>
        <begin position="266"/>
        <end position="277"/>
    </location>
</feature>
<evidence type="ECO:0008006" key="9">
    <source>
        <dbReference type="Google" id="ProtNLM"/>
    </source>
</evidence>
<dbReference type="PROSITE" id="PS50985">
    <property type="entry name" value="GRAS"/>
    <property type="match status" value="1"/>
</dbReference>
<dbReference type="Pfam" id="PF03514">
    <property type="entry name" value="GRAS"/>
    <property type="match status" value="1"/>
</dbReference>
<keyword evidence="8" id="KW-1185">Reference proteome</keyword>
<dbReference type="PANTHER" id="PTHR31636">
    <property type="entry name" value="OSJNBA0084A10.13 PROTEIN-RELATED"/>
    <property type="match status" value="1"/>
</dbReference>
<feature type="region of interest" description="SAW" evidence="5">
    <location>
        <begin position="650"/>
        <end position="725"/>
    </location>
</feature>
<comment type="caution">
    <text evidence="5">Lacks conserved residue(s) required for the propagation of feature annotation.</text>
</comment>
<evidence type="ECO:0000256" key="1">
    <source>
        <dbReference type="ARBA" id="ARBA00004123"/>
    </source>
</evidence>
<feature type="compositionally biased region" description="Basic and acidic residues" evidence="6">
    <location>
        <begin position="247"/>
        <end position="256"/>
    </location>
</feature>
<organism evidence="7 8">
    <name type="scientific">Rubus argutus</name>
    <name type="common">Southern blackberry</name>
    <dbReference type="NCBI Taxonomy" id="59490"/>
    <lineage>
        <taxon>Eukaryota</taxon>
        <taxon>Viridiplantae</taxon>
        <taxon>Streptophyta</taxon>
        <taxon>Embryophyta</taxon>
        <taxon>Tracheophyta</taxon>
        <taxon>Spermatophyta</taxon>
        <taxon>Magnoliopsida</taxon>
        <taxon>eudicotyledons</taxon>
        <taxon>Gunneridae</taxon>
        <taxon>Pentapetalae</taxon>
        <taxon>rosids</taxon>
        <taxon>fabids</taxon>
        <taxon>Rosales</taxon>
        <taxon>Rosaceae</taxon>
        <taxon>Rosoideae</taxon>
        <taxon>Rosoideae incertae sedis</taxon>
        <taxon>Rubus</taxon>
    </lineage>
</organism>
<keyword evidence="3" id="KW-0804">Transcription</keyword>
<feature type="compositionally biased region" description="Low complexity" evidence="6">
    <location>
        <begin position="42"/>
        <end position="55"/>
    </location>
</feature>
<dbReference type="Proteomes" id="UP001457282">
    <property type="component" value="Unassembled WGS sequence"/>
</dbReference>
<dbReference type="EMBL" id="JBEDUW010000003">
    <property type="protein sequence ID" value="KAK9940555.1"/>
    <property type="molecule type" value="Genomic_DNA"/>
</dbReference>
<evidence type="ECO:0000313" key="8">
    <source>
        <dbReference type="Proteomes" id="UP001457282"/>
    </source>
</evidence>
<feature type="region of interest" description="Leucine repeat II (LRII)" evidence="5">
    <location>
        <begin position="512"/>
        <end position="544"/>
    </location>
</feature>
<feature type="short sequence motif" description="VHIID" evidence="5">
    <location>
        <begin position="462"/>
        <end position="466"/>
    </location>
</feature>
<evidence type="ECO:0000256" key="5">
    <source>
        <dbReference type="PROSITE-ProRule" id="PRU01191"/>
    </source>
</evidence>
<feature type="compositionally biased region" description="Low complexity" evidence="6">
    <location>
        <begin position="121"/>
        <end position="147"/>
    </location>
</feature>
<comment type="similarity">
    <text evidence="5">Belongs to the GRAS family.</text>
</comment>
<feature type="compositionally biased region" description="Low complexity" evidence="6">
    <location>
        <begin position="1"/>
        <end position="16"/>
    </location>
</feature>